<dbReference type="EMBL" id="JAMKPW020000040">
    <property type="protein sequence ID" value="KAK8198690.1"/>
    <property type="molecule type" value="Genomic_DNA"/>
</dbReference>
<dbReference type="Proteomes" id="UP001320706">
    <property type="component" value="Unassembled WGS sequence"/>
</dbReference>
<name>A0ACC3S6L5_9PEZI</name>
<proteinExistence type="predicted"/>
<reference evidence="1" key="1">
    <citation type="submission" date="2024-02" db="EMBL/GenBank/DDBJ databases">
        <title>Metagenome Assembled Genome of Zalaria obscura JY119.</title>
        <authorList>
            <person name="Vighnesh L."/>
            <person name="Jagadeeshwari U."/>
            <person name="Venkata Ramana C."/>
            <person name="Sasikala C."/>
        </authorList>
    </citation>
    <scope>NUCLEOTIDE SEQUENCE</scope>
    <source>
        <strain evidence="1">JY119</strain>
    </source>
</reference>
<evidence type="ECO:0000313" key="1">
    <source>
        <dbReference type="EMBL" id="KAK8198690.1"/>
    </source>
</evidence>
<accession>A0ACC3S6L5</accession>
<protein>
    <submittedName>
        <fullName evidence="1">Uncharacterized protein</fullName>
    </submittedName>
</protein>
<organism evidence="1 2">
    <name type="scientific">Zalaria obscura</name>
    <dbReference type="NCBI Taxonomy" id="2024903"/>
    <lineage>
        <taxon>Eukaryota</taxon>
        <taxon>Fungi</taxon>
        <taxon>Dikarya</taxon>
        <taxon>Ascomycota</taxon>
        <taxon>Pezizomycotina</taxon>
        <taxon>Dothideomycetes</taxon>
        <taxon>Dothideomycetidae</taxon>
        <taxon>Dothideales</taxon>
        <taxon>Zalariaceae</taxon>
        <taxon>Zalaria</taxon>
    </lineage>
</organism>
<comment type="caution">
    <text evidence="1">The sequence shown here is derived from an EMBL/GenBank/DDBJ whole genome shotgun (WGS) entry which is preliminary data.</text>
</comment>
<gene>
    <name evidence="1" type="ORF">M8818_006557</name>
</gene>
<sequence>MELSHLEGSYQGSLHYYNATTKQHLRDDTLKFSYGSEKVRGVNLGGWLVLEPWITPELFAPLPDNVVDEWTLGQYLGHDAAYDVLKPHWDSWITQEDIQNIANAGLNHVRLPVGYWAVKENSGDDYVSGAYPYVGKALDWAQAAGIKVMIDLHGAPLSQNGFDNSGRRGTAGWGQGDSVSQTEAVLNKIRDDHASHPACAAIELLNEPLGGTIDVDTIKQFYMDGWGNLENSNVAITFHDAFQGVTSWNDWGSGMWNLLLDTHHYEVFDTGSLGLSTSEHVSTACGFGGQMASNNKWTIAGEWTGAMTDCAKWLNGRGVGARYDGTFNYNGQSYTTVMGSCDGFYSGTVAALSSQDKTNIRQFIEAQLDAFEEAAGWIWWTWKTQGAPEWDMQDLINNGVFPQPLTSRKSINDLSPDGAQPFHDNSRTVHAVVNGEFYDYDRIRADLLSKTDYAFKGRSDSEIIIALYKYHGLNFVHYLRGEFACVLFDEEQQLFIAVRDRYGIKPLFWTIQDGRLLVAAEMKAFLPLGWRPEWDVKSLLDAGWNHDERTIFKGVAKLRPGHYLTCQSSGHIEQRQYWDINYPDKRTLDPRIPEEVIEGVRQHMLEAIRLRLRADVPIGVYLSGGIDSSVIAGMVTHLVKEQGVAMGSADPTARVSCFSIAFDEESGFDESTIANRTADWLGVKYIKKHMNEEELAKRFEDATWHTEHHNPDLNFIGKYALSEVPQENGYKVVLTGEGADENFGGYPMFLPDYLREADPAWAKYNTLSEEDRVNQLDITETAAKEYYEIVGADASNRGPSVPRRMLNDISTVSSMAAFQLDIFAPWTECYGKCDPQTTIANNADGRVRKLINDSWHPLHAAQYVWSKGHLANIFLTCLGDRTEMAHSIEARTPFLDHHFTEYVNSLPPSAKIHWDGKEERFTEKWVLREASKPFITEELYERKKHPYSAPTSYPVGGPLHKLISRLITEENIARLGFVDWSRCKDLVRQAFEEEKPMAMRYCLVVAEWVVLSQRFGVMTAERPEGM</sequence>
<keyword evidence="2" id="KW-1185">Reference proteome</keyword>
<evidence type="ECO:0000313" key="2">
    <source>
        <dbReference type="Proteomes" id="UP001320706"/>
    </source>
</evidence>